<dbReference type="EMBL" id="CAWUHB010000003">
    <property type="protein sequence ID" value="CAK7210456.1"/>
    <property type="molecule type" value="Genomic_DNA"/>
</dbReference>
<dbReference type="InterPro" id="IPR036291">
    <property type="entry name" value="NAD(P)-bd_dom_sf"/>
</dbReference>
<dbReference type="PANTHER" id="PTHR43377:SF12">
    <property type="entry name" value="BINDING ROSSMANN FOLD OXIDOREDUCTASE, PUTATIVE (AFU_ORTHOLOGUE AFUA_3G11840)-RELATED"/>
    <property type="match status" value="1"/>
</dbReference>
<gene>
    <name evidence="3" type="ORF">SCUCBS95973_000789</name>
</gene>
<dbReference type="InterPro" id="IPR051450">
    <property type="entry name" value="Gfo/Idh/MocA_Oxidoreductases"/>
</dbReference>
<proteinExistence type="predicted"/>
<dbReference type="SUPFAM" id="SSF51735">
    <property type="entry name" value="NAD(P)-binding Rossmann-fold domains"/>
    <property type="match status" value="1"/>
</dbReference>
<feature type="region of interest" description="Disordered" evidence="1">
    <location>
        <begin position="1"/>
        <end position="33"/>
    </location>
</feature>
<evidence type="ECO:0000313" key="3">
    <source>
        <dbReference type="EMBL" id="CAK7210456.1"/>
    </source>
</evidence>
<protein>
    <recommendedName>
        <fullName evidence="2">Gfo/Idh/MocA-like oxidoreductase N-terminal domain-containing protein</fullName>
    </recommendedName>
</protein>
<dbReference type="PANTHER" id="PTHR43377">
    <property type="entry name" value="BILIVERDIN REDUCTASE A"/>
    <property type="match status" value="1"/>
</dbReference>
<dbReference type="InterPro" id="IPR000683">
    <property type="entry name" value="Gfo/Idh/MocA-like_OxRdtase_N"/>
</dbReference>
<feature type="compositionally biased region" description="Polar residues" evidence="1">
    <location>
        <begin position="1"/>
        <end position="11"/>
    </location>
</feature>
<evidence type="ECO:0000259" key="2">
    <source>
        <dbReference type="Pfam" id="PF01408"/>
    </source>
</evidence>
<accession>A0ABP0ATG7</accession>
<comment type="caution">
    <text evidence="3">The sequence shown here is derived from an EMBL/GenBank/DDBJ whole genome shotgun (WGS) entry which is preliminary data.</text>
</comment>
<reference evidence="3 4" key="1">
    <citation type="submission" date="2024-01" db="EMBL/GenBank/DDBJ databases">
        <authorList>
            <person name="Allen C."/>
            <person name="Tagirdzhanova G."/>
        </authorList>
    </citation>
    <scope>NUCLEOTIDE SEQUENCE [LARGE SCALE GENOMIC DNA]</scope>
</reference>
<dbReference type="Gene3D" id="3.30.360.10">
    <property type="entry name" value="Dihydrodipicolinate Reductase, domain 2"/>
    <property type="match status" value="1"/>
</dbReference>
<dbReference type="Pfam" id="PF01408">
    <property type="entry name" value="GFO_IDH_MocA"/>
    <property type="match status" value="1"/>
</dbReference>
<dbReference type="SUPFAM" id="SSF55347">
    <property type="entry name" value="Glyceraldehyde-3-phosphate dehydrogenase-like, C-terminal domain"/>
    <property type="match status" value="1"/>
</dbReference>
<name>A0ABP0ATG7_9PEZI</name>
<keyword evidence="4" id="KW-1185">Reference proteome</keyword>
<feature type="compositionally biased region" description="Acidic residues" evidence="1">
    <location>
        <begin position="412"/>
        <end position="426"/>
    </location>
</feature>
<organism evidence="3 4">
    <name type="scientific">Sporothrix curviconia</name>
    <dbReference type="NCBI Taxonomy" id="1260050"/>
    <lineage>
        <taxon>Eukaryota</taxon>
        <taxon>Fungi</taxon>
        <taxon>Dikarya</taxon>
        <taxon>Ascomycota</taxon>
        <taxon>Pezizomycotina</taxon>
        <taxon>Sordariomycetes</taxon>
        <taxon>Sordariomycetidae</taxon>
        <taxon>Ophiostomatales</taxon>
        <taxon>Ophiostomataceae</taxon>
        <taxon>Sporothrix</taxon>
    </lineage>
</organism>
<feature type="region of interest" description="Disordered" evidence="1">
    <location>
        <begin position="412"/>
        <end position="435"/>
    </location>
</feature>
<evidence type="ECO:0000313" key="4">
    <source>
        <dbReference type="Proteomes" id="UP001642405"/>
    </source>
</evidence>
<feature type="domain" description="Gfo/Idh/MocA-like oxidoreductase N-terminal" evidence="2">
    <location>
        <begin position="35"/>
        <end position="173"/>
    </location>
</feature>
<feature type="compositionally biased region" description="Basic and acidic residues" evidence="1">
    <location>
        <begin position="491"/>
        <end position="504"/>
    </location>
</feature>
<dbReference type="Gene3D" id="3.40.50.720">
    <property type="entry name" value="NAD(P)-binding Rossmann-like Domain"/>
    <property type="match status" value="1"/>
</dbReference>
<feature type="region of interest" description="Disordered" evidence="1">
    <location>
        <begin position="483"/>
        <end position="504"/>
    </location>
</feature>
<evidence type="ECO:0000256" key="1">
    <source>
        <dbReference type="SAM" id="MobiDB-lite"/>
    </source>
</evidence>
<dbReference type="Proteomes" id="UP001642405">
    <property type="component" value="Unassembled WGS sequence"/>
</dbReference>
<sequence length="573" mass="62610">MAPSATLTAQSGEWDDGGAALGPRVKPPMSASPPRVLIIGAGSRGRTYAEATETSSNGIVVGVVEPDPYKRMDLGRKHIWGPQGRAEPAEGEAFADWPDFVAYEKQRRQRAVAGEANVPEAVDAVFICVLDEMHRAVIEAMVELGGLHIMCEKPLATSLEDCAAIYKALRRSEAAAAGTGFASQHVFSIGHVLRYSPHNVLLRKLLLEDRVIGDILSVVHTEPVGWWHFTHSYVRGNWRREQTSAPSLLTKSCHDIDVLLWLLCSPASYKSSSSNASTPHLPSTVSSSGSLQLFRKSRKPVAAGRATNCLSCPAEADCKYSAKRVYVGDRLRGLGAGNMRWPVSIVMPDIEDYAVKGGPASAEDALLKTLAEDYGPDTPDSEVAKRNWFGRCVFESDNDVCDDQVVVLTWDEDPLPGTRDDDDDGSTDTNPVADRLQHRGAKTATFHMVAQTKKLCDRYTNLYGVEGEIFADSETITVEDFRTGKKTVHRPPQESKGHGGGDDGLTRQFILAVDRVKNHGMAPEQAQREIIGCTLEEIIRSHALVFCAEAARHSKAVVDWAPWWAKEVEGRLA</sequence>